<dbReference type="HOGENOM" id="CLU_1041699_0_0_10"/>
<dbReference type="STRING" id="929556.Solca_1864"/>
<sequence length="267" mass="31480">MEIELASVQSFSEKLFNAVELAKDDCSNEHLHELRLKLKTVKTFCVLCENVHPDHHRSKELFSPFKKLFKHAGRLRDNYQLEKKLKHYFTEDEKWIEQLKHSLHSKRHALEEKFINRAKKFAADDAEAVLVKVAFCLNSDRAEQVKSFRLFSTEKMAVVEKMMFEGCDNTQLHFIRSQLKQIFLLHKFLRIRIDKKKIIPQIDHLQEELGTLHDSELLYEFADKNLNDNAIGENGLQKRLHALETMIEKLRIDCLKKLSLLVNISHF</sequence>
<dbReference type="RefSeq" id="WP_014680152.1">
    <property type="nucleotide sequence ID" value="NC_017770.1"/>
</dbReference>
<gene>
    <name evidence="2" type="ordered locus">Solca_1864</name>
</gene>
<evidence type="ECO:0000313" key="2">
    <source>
        <dbReference type="EMBL" id="AFD06925.1"/>
    </source>
</evidence>
<evidence type="ECO:0000259" key="1">
    <source>
        <dbReference type="Pfam" id="PF05235"/>
    </source>
</evidence>
<dbReference type="OrthoDB" id="773317at2"/>
<dbReference type="AlphaFoldDB" id="H8KQQ4"/>
<dbReference type="EMBL" id="CP003349">
    <property type="protein sequence ID" value="AFD06925.1"/>
    <property type="molecule type" value="Genomic_DNA"/>
</dbReference>
<name>H8KQQ4_SOLCM</name>
<dbReference type="Proteomes" id="UP000007590">
    <property type="component" value="Chromosome"/>
</dbReference>
<dbReference type="InterPro" id="IPR007899">
    <property type="entry name" value="CHAD_dom"/>
</dbReference>
<protein>
    <submittedName>
        <fullName evidence="2">CHAD domain-containing protein</fullName>
    </submittedName>
</protein>
<proteinExistence type="predicted"/>
<feature type="domain" description="CHAD" evidence="1">
    <location>
        <begin position="13"/>
        <end position="221"/>
    </location>
</feature>
<evidence type="ECO:0000313" key="3">
    <source>
        <dbReference type="Proteomes" id="UP000007590"/>
    </source>
</evidence>
<reference evidence="2" key="1">
    <citation type="submission" date="2012-02" db="EMBL/GenBank/DDBJ databases">
        <title>The complete genome of Solitalea canadensis DSM 3403.</title>
        <authorList>
            <consortium name="US DOE Joint Genome Institute (JGI-PGF)"/>
            <person name="Lucas S."/>
            <person name="Copeland A."/>
            <person name="Lapidus A."/>
            <person name="Glavina del Rio T."/>
            <person name="Dalin E."/>
            <person name="Tice H."/>
            <person name="Bruce D."/>
            <person name="Goodwin L."/>
            <person name="Pitluck S."/>
            <person name="Peters L."/>
            <person name="Ovchinnikova G."/>
            <person name="Lu M."/>
            <person name="Kyrpides N."/>
            <person name="Mavromatis K."/>
            <person name="Ivanova N."/>
            <person name="Brettin T."/>
            <person name="Detter J.C."/>
            <person name="Han C."/>
            <person name="Larimer F."/>
            <person name="Land M."/>
            <person name="Hauser L."/>
            <person name="Markowitz V."/>
            <person name="Cheng J.-F."/>
            <person name="Hugenholtz P."/>
            <person name="Woyke T."/>
            <person name="Wu D."/>
            <person name="Spring S."/>
            <person name="Schroeder M."/>
            <person name="Kopitz M."/>
            <person name="Brambilla E."/>
            <person name="Klenk H.-P."/>
            <person name="Eisen J.A."/>
        </authorList>
    </citation>
    <scope>NUCLEOTIDE SEQUENCE</scope>
    <source>
        <strain evidence="2">DSM 3403</strain>
    </source>
</reference>
<dbReference type="KEGG" id="scn:Solca_1864"/>
<dbReference type="Gene3D" id="1.40.20.10">
    <property type="entry name" value="CHAD domain"/>
    <property type="match status" value="1"/>
</dbReference>
<organism evidence="2 3">
    <name type="scientific">Solitalea canadensis (strain ATCC 29591 / DSM 3403 / JCM 21819 / LMG 8368 / NBRC 15130 / NCIMB 12057 / USAM 9D)</name>
    <name type="common">Flexibacter canadensis</name>
    <dbReference type="NCBI Taxonomy" id="929556"/>
    <lineage>
        <taxon>Bacteria</taxon>
        <taxon>Pseudomonadati</taxon>
        <taxon>Bacteroidota</taxon>
        <taxon>Sphingobacteriia</taxon>
        <taxon>Sphingobacteriales</taxon>
        <taxon>Sphingobacteriaceae</taxon>
        <taxon>Solitalea</taxon>
    </lineage>
</organism>
<dbReference type="InterPro" id="IPR038186">
    <property type="entry name" value="CHAD_dom_sf"/>
</dbReference>
<dbReference type="Pfam" id="PF05235">
    <property type="entry name" value="CHAD"/>
    <property type="match status" value="1"/>
</dbReference>
<accession>H8KQQ4</accession>
<keyword evidence="3" id="KW-1185">Reference proteome</keyword>